<name>A0A1J5PPK8_9ZZZZ</name>
<proteinExistence type="predicted"/>
<comment type="caution">
    <text evidence="1">The sequence shown here is derived from an EMBL/GenBank/DDBJ whole genome shotgun (WGS) entry which is preliminary data.</text>
</comment>
<protein>
    <submittedName>
        <fullName evidence="1">Uncharacterized protein</fullName>
    </submittedName>
</protein>
<evidence type="ECO:0000313" key="1">
    <source>
        <dbReference type="EMBL" id="OIQ73518.1"/>
    </source>
</evidence>
<reference evidence="1" key="1">
    <citation type="submission" date="2016-10" db="EMBL/GenBank/DDBJ databases">
        <title>Sequence of Gallionella enrichment culture.</title>
        <authorList>
            <person name="Poehlein A."/>
            <person name="Muehling M."/>
            <person name="Daniel R."/>
        </authorList>
    </citation>
    <scope>NUCLEOTIDE SEQUENCE</scope>
</reference>
<dbReference type="EMBL" id="MLJW01002840">
    <property type="protein sequence ID" value="OIQ73518.1"/>
    <property type="molecule type" value="Genomic_DNA"/>
</dbReference>
<accession>A0A1J5PPK8</accession>
<gene>
    <name evidence="1" type="ORF">GALL_448440</name>
</gene>
<dbReference type="AlphaFoldDB" id="A0A1J5PPK8"/>
<organism evidence="1">
    <name type="scientific">mine drainage metagenome</name>
    <dbReference type="NCBI Taxonomy" id="410659"/>
    <lineage>
        <taxon>unclassified sequences</taxon>
        <taxon>metagenomes</taxon>
        <taxon>ecological metagenomes</taxon>
    </lineage>
</organism>
<sequence length="73" mass="7905">MSALPSRAAQSAWNKAFAGTGAIAQLPFDLMRAQYAQAVRNGLVERSLLAAGRFERDVATLERMTLGPLARSR</sequence>